<evidence type="ECO:0008006" key="4">
    <source>
        <dbReference type="Google" id="ProtNLM"/>
    </source>
</evidence>
<gene>
    <name evidence="2" type="ORF">CDL12_23044</name>
</gene>
<keyword evidence="3" id="KW-1185">Reference proteome</keyword>
<protein>
    <recommendedName>
        <fullName evidence="4">Transmembrane protein</fullName>
    </recommendedName>
</protein>
<dbReference type="EMBL" id="NKXS01005160">
    <property type="protein sequence ID" value="PIN04423.1"/>
    <property type="molecule type" value="Genomic_DNA"/>
</dbReference>
<feature type="transmembrane region" description="Helical" evidence="1">
    <location>
        <begin position="40"/>
        <end position="59"/>
    </location>
</feature>
<reference evidence="3" key="1">
    <citation type="journal article" date="2018" name="Gigascience">
        <title>Genome assembly of the Pink Ipe (Handroanthus impetiginosus, Bignoniaceae), a highly valued, ecologically keystone Neotropical timber forest tree.</title>
        <authorList>
            <person name="Silva-Junior O.B."/>
            <person name="Grattapaglia D."/>
            <person name="Novaes E."/>
            <person name="Collevatti R.G."/>
        </authorList>
    </citation>
    <scope>NUCLEOTIDE SEQUENCE [LARGE SCALE GENOMIC DNA]</scope>
    <source>
        <strain evidence="3">cv. UFG-1</strain>
    </source>
</reference>
<keyword evidence="1" id="KW-1133">Transmembrane helix</keyword>
<sequence length="115" mass="13732">MRNGRKRAEKWHRRREKRGLITEADDCRNDEMIMVIFCKILFWFFFFLVLTYLYQWVLFLCGYHQCGRSPTTTLAISYSSFQPFSPNRIVNVMLAVVVDQGNKKRIKNKLTQGFP</sequence>
<evidence type="ECO:0000313" key="3">
    <source>
        <dbReference type="Proteomes" id="UP000231279"/>
    </source>
</evidence>
<proteinExistence type="predicted"/>
<comment type="caution">
    <text evidence="2">The sequence shown here is derived from an EMBL/GenBank/DDBJ whole genome shotgun (WGS) entry which is preliminary data.</text>
</comment>
<name>A0A2G9GGK3_9LAMI</name>
<accession>A0A2G9GGK3</accession>
<dbReference type="Proteomes" id="UP000231279">
    <property type="component" value="Unassembled WGS sequence"/>
</dbReference>
<keyword evidence="1" id="KW-0472">Membrane</keyword>
<evidence type="ECO:0000256" key="1">
    <source>
        <dbReference type="SAM" id="Phobius"/>
    </source>
</evidence>
<organism evidence="2 3">
    <name type="scientific">Handroanthus impetiginosus</name>
    <dbReference type="NCBI Taxonomy" id="429701"/>
    <lineage>
        <taxon>Eukaryota</taxon>
        <taxon>Viridiplantae</taxon>
        <taxon>Streptophyta</taxon>
        <taxon>Embryophyta</taxon>
        <taxon>Tracheophyta</taxon>
        <taxon>Spermatophyta</taxon>
        <taxon>Magnoliopsida</taxon>
        <taxon>eudicotyledons</taxon>
        <taxon>Gunneridae</taxon>
        <taxon>Pentapetalae</taxon>
        <taxon>asterids</taxon>
        <taxon>lamiids</taxon>
        <taxon>Lamiales</taxon>
        <taxon>Bignoniaceae</taxon>
        <taxon>Crescentiina</taxon>
        <taxon>Tabebuia alliance</taxon>
        <taxon>Handroanthus</taxon>
    </lineage>
</organism>
<keyword evidence="1" id="KW-0812">Transmembrane</keyword>
<dbReference type="AlphaFoldDB" id="A0A2G9GGK3"/>
<evidence type="ECO:0000313" key="2">
    <source>
        <dbReference type="EMBL" id="PIN04423.1"/>
    </source>
</evidence>